<dbReference type="EMBL" id="BMER01000001">
    <property type="protein sequence ID" value="GGG80180.1"/>
    <property type="molecule type" value="Genomic_DNA"/>
</dbReference>
<dbReference type="PANTHER" id="PTHR43000">
    <property type="entry name" value="DTDP-D-GLUCOSE 4,6-DEHYDRATASE-RELATED"/>
    <property type="match status" value="1"/>
</dbReference>
<dbReference type="AlphaFoldDB" id="A0A917M5F9"/>
<feature type="domain" description="NAD-dependent epimerase/dehydratase" evidence="2">
    <location>
        <begin position="8"/>
        <end position="218"/>
    </location>
</feature>
<evidence type="ECO:0000259" key="2">
    <source>
        <dbReference type="Pfam" id="PF01370"/>
    </source>
</evidence>
<dbReference type="InterPro" id="IPR001509">
    <property type="entry name" value="Epimerase_deHydtase"/>
</dbReference>
<sequence>MCTKITNVFLTGATGFLGGVLKQELNALNHAVFYGSGNQQSRIDISQPFRLELDQPINIVIHAAGKVHSVPKTEDERQAFYDTNLEGTKNLCIALEGLQTIPKSFIFISSVAVYGADEGAGISESHPLNGGTPYADSKILAEYWLQQWAEDNKITLGILRLPLIAGPNPPGNLGAMIRGIKSGKYLSIGKADARKSMVWIKDVAEIIPVLAEKGGIFNLTDGYHPTFGELEENISLTLGKTRPISVPYWVANGLALAGDIIGSRSPFNSNKLRKITSTLTFDDRKAREELGWTPTRVIEKMREIV</sequence>
<reference evidence="3" key="1">
    <citation type="journal article" date="2014" name="Int. J. Syst. Evol. Microbiol.">
        <title>Complete genome sequence of Corynebacterium casei LMG S-19264T (=DSM 44701T), isolated from a smear-ripened cheese.</title>
        <authorList>
            <consortium name="US DOE Joint Genome Institute (JGI-PGF)"/>
            <person name="Walter F."/>
            <person name="Albersmeier A."/>
            <person name="Kalinowski J."/>
            <person name="Ruckert C."/>
        </authorList>
    </citation>
    <scope>NUCLEOTIDE SEQUENCE</scope>
    <source>
        <strain evidence="3">CGMCC 1.12195</strain>
    </source>
</reference>
<reference evidence="3" key="2">
    <citation type="submission" date="2020-09" db="EMBL/GenBank/DDBJ databases">
        <authorList>
            <person name="Sun Q."/>
            <person name="Zhou Y."/>
        </authorList>
    </citation>
    <scope>NUCLEOTIDE SEQUENCE</scope>
    <source>
        <strain evidence="3">CGMCC 1.12195</strain>
    </source>
</reference>
<comment type="similarity">
    <text evidence="1">Belongs to the NAD(P)-dependent epimerase/dehydratase family.</text>
</comment>
<evidence type="ECO:0000313" key="3">
    <source>
        <dbReference type="EMBL" id="GGG80180.1"/>
    </source>
</evidence>
<evidence type="ECO:0000313" key="4">
    <source>
        <dbReference type="Proteomes" id="UP000660862"/>
    </source>
</evidence>
<keyword evidence="4" id="KW-1185">Reference proteome</keyword>
<dbReference type="SUPFAM" id="SSF51735">
    <property type="entry name" value="NAD(P)-binding Rossmann-fold domains"/>
    <property type="match status" value="1"/>
</dbReference>
<gene>
    <name evidence="3" type="ORF">GCM10007415_10710</name>
</gene>
<accession>A0A917M5F9</accession>
<organism evidence="3 4">
    <name type="scientific">Parapedobacter pyrenivorans</name>
    <dbReference type="NCBI Taxonomy" id="1305674"/>
    <lineage>
        <taxon>Bacteria</taxon>
        <taxon>Pseudomonadati</taxon>
        <taxon>Bacteroidota</taxon>
        <taxon>Sphingobacteriia</taxon>
        <taxon>Sphingobacteriales</taxon>
        <taxon>Sphingobacteriaceae</taxon>
        <taxon>Parapedobacter</taxon>
    </lineage>
</organism>
<dbReference type="Pfam" id="PF01370">
    <property type="entry name" value="Epimerase"/>
    <property type="match status" value="1"/>
</dbReference>
<dbReference type="Gene3D" id="3.40.50.720">
    <property type="entry name" value="NAD(P)-binding Rossmann-like Domain"/>
    <property type="match status" value="1"/>
</dbReference>
<evidence type="ECO:0000256" key="1">
    <source>
        <dbReference type="ARBA" id="ARBA00007637"/>
    </source>
</evidence>
<dbReference type="RefSeq" id="WP_188504873.1">
    <property type="nucleotide sequence ID" value="NZ_BMER01000001.1"/>
</dbReference>
<name>A0A917M5F9_9SPHI</name>
<dbReference type="Proteomes" id="UP000660862">
    <property type="component" value="Unassembled WGS sequence"/>
</dbReference>
<comment type="caution">
    <text evidence="3">The sequence shown here is derived from an EMBL/GenBank/DDBJ whole genome shotgun (WGS) entry which is preliminary data.</text>
</comment>
<proteinExistence type="inferred from homology"/>
<protein>
    <submittedName>
        <fullName evidence="3">UDP-galactose-4-epimerase</fullName>
    </submittedName>
</protein>
<dbReference type="InterPro" id="IPR036291">
    <property type="entry name" value="NAD(P)-bd_dom_sf"/>
</dbReference>